<accession>A0A8J3AUQ9</accession>
<dbReference type="Proteomes" id="UP000642180">
    <property type="component" value="Unassembled WGS sequence"/>
</dbReference>
<dbReference type="RefSeq" id="WP_229726428.1">
    <property type="nucleotide sequence ID" value="NZ_BMDI01000003.1"/>
</dbReference>
<evidence type="ECO:0000313" key="3">
    <source>
        <dbReference type="Proteomes" id="UP000642180"/>
    </source>
</evidence>
<gene>
    <name evidence="2" type="ORF">GCM10008066_28940</name>
</gene>
<evidence type="ECO:0008006" key="4">
    <source>
        <dbReference type="Google" id="ProtNLM"/>
    </source>
</evidence>
<feature type="signal peptide" evidence="1">
    <location>
        <begin position="1"/>
        <end position="21"/>
    </location>
</feature>
<sequence length="110" mass="12481">MSMRHIVISCALAAAMLPAHAFERPFPPITKRGEIMIGKHPQVVLDGKDRTLSPGAWIRNKQNLIEMPVALYGRKFTVNYTENMEGNIDRVWILSDEEIKKPLPKRDAAK</sequence>
<proteinExistence type="predicted"/>
<dbReference type="AlphaFoldDB" id="A0A8J3AUQ9"/>
<keyword evidence="1" id="KW-0732">Signal</keyword>
<keyword evidence="3" id="KW-1185">Reference proteome</keyword>
<evidence type="ECO:0000313" key="2">
    <source>
        <dbReference type="EMBL" id="GGI21413.1"/>
    </source>
</evidence>
<evidence type="ECO:0000256" key="1">
    <source>
        <dbReference type="SAM" id="SignalP"/>
    </source>
</evidence>
<dbReference type="EMBL" id="BMDI01000003">
    <property type="protein sequence ID" value="GGI21413.1"/>
    <property type="molecule type" value="Genomic_DNA"/>
</dbReference>
<name>A0A8J3AUQ9_9BURK</name>
<comment type="caution">
    <text evidence="2">The sequence shown here is derived from an EMBL/GenBank/DDBJ whole genome shotgun (WGS) entry which is preliminary data.</text>
</comment>
<protein>
    <recommendedName>
        <fullName evidence="4">DUF2845 domain-containing protein</fullName>
    </recommendedName>
</protein>
<organism evidence="2 3">
    <name type="scientific">Oxalicibacterium faecigallinarum</name>
    <dbReference type="NCBI Taxonomy" id="573741"/>
    <lineage>
        <taxon>Bacteria</taxon>
        <taxon>Pseudomonadati</taxon>
        <taxon>Pseudomonadota</taxon>
        <taxon>Betaproteobacteria</taxon>
        <taxon>Burkholderiales</taxon>
        <taxon>Oxalobacteraceae</taxon>
        <taxon>Oxalicibacterium</taxon>
    </lineage>
</organism>
<feature type="chain" id="PRO_5035306084" description="DUF2845 domain-containing protein" evidence="1">
    <location>
        <begin position="22"/>
        <end position="110"/>
    </location>
</feature>
<reference evidence="3" key="1">
    <citation type="journal article" date="2019" name="Int. J. Syst. Evol. Microbiol.">
        <title>The Global Catalogue of Microorganisms (GCM) 10K type strain sequencing project: providing services to taxonomists for standard genome sequencing and annotation.</title>
        <authorList>
            <consortium name="The Broad Institute Genomics Platform"/>
            <consortium name="The Broad Institute Genome Sequencing Center for Infectious Disease"/>
            <person name="Wu L."/>
            <person name="Ma J."/>
        </authorList>
    </citation>
    <scope>NUCLEOTIDE SEQUENCE [LARGE SCALE GENOMIC DNA]</scope>
    <source>
        <strain evidence="3">CCM 2767</strain>
    </source>
</reference>